<feature type="region of interest" description="Disordered" evidence="1">
    <location>
        <begin position="114"/>
        <end position="138"/>
    </location>
</feature>
<evidence type="ECO:0000313" key="4">
    <source>
        <dbReference type="EMBL" id="EFJ38635.1"/>
    </source>
</evidence>
<keyword evidence="5" id="KW-1185">Reference proteome</keyword>
<feature type="signal peptide" evidence="2">
    <location>
        <begin position="1"/>
        <end position="19"/>
    </location>
</feature>
<organism evidence="5">
    <name type="scientific">Selaginella moellendorffii</name>
    <name type="common">Spikemoss</name>
    <dbReference type="NCBI Taxonomy" id="88036"/>
    <lineage>
        <taxon>Eukaryota</taxon>
        <taxon>Viridiplantae</taxon>
        <taxon>Streptophyta</taxon>
        <taxon>Embryophyta</taxon>
        <taxon>Tracheophyta</taxon>
        <taxon>Lycopodiopsida</taxon>
        <taxon>Selaginellales</taxon>
        <taxon>Selaginellaceae</taxon>
        <taxon>Selaginella</taxon>
    </lineage>
</organism>
<dbReference type="InterPro" id="IPR007011">
    <property type="entry name" value="LEA_SMP_dom"/>
</dbReference>
<protein>
    <recommendedName>
        <fullName evidence="3">SMP domain-containing protein</fullName>
    </recommendedName>
</protein>
<evidence type="ECO:0000256" key="1">
    <source>
        <dbReference type="SAM" id="MobiDB-lite"/>
    </source>
</evidence>
<feature type="chain" id="PRO_5003120993" description="SMP domain-containing protein" evidence="2">
    <location>
        <begin position="20"/>
        <end position="138"/>
    </location>
</feature>
<dbReference type="HOGENOM" id="CLU_1858700_0_0_1"/>
<dbReference type="Gramene" id="EFJ38635">
    <property type="protein sequence ID" value="EFJ38635"/>
    <property type="gene ID" value="SELMODRAFT_402704"/>
</dbReference>
<dbReference type="AlphaFoldDB" id="D8QMS8"/>
<dbReference type="Pfam" id="PF04927">
    <property type="entry name" value="SMP"/>
    <property type="match status" value="1"/>
</dbReference>
<keyword evidence="2" id="KW-0732">Signal</keyword>
<dbReference type="InParanoid" id="D8QMS8"/>
<sequence>MSLLLVASVLCLWFVVSRGVFINPTRRPAALTRSRAAAMMNTVADLLGHCIRFWNGQNGRRSALHSLWYKYMNASAKMPIDKVVTHEDAARVQAAEQRNSGGVAQRGGIAATLQSAADKNAASDFEPRDGQAGRIPNV</sequence>
<feature type="domain" description="SMP" evidence="3">
    <location>
        <begin position="73"/>
        <end position="122"/>
    </location>
</feature>
<evidence type="ECO:0000256" key="2">
    <source>
        <dbReference type="SAM" id="SignalP"/>
    </source>
</evidence>
<dbReference type="KEGG" id="smo:SELMODRAFT_402704"/>
<evidence type="ECO:0000313" key="5">
    <source>
        <dbReference type="Proteomes" id="UP000001514"/>
    </source>
</evidence>
<name>D8QMS8_SELML</name>
<reference evidence="4 5" key="1">
    <citation type="journal article" date="2011" name="Science">
        <title>The Selaginella genome identifies genetic changes associated with the evolution of vascular plants.</title>
        <authorList>
            <person name="Banks J.A."/>
            <person name="Nishiyama T."/>
            <person name="Hasebe M."/>
            <person name="Bowman J.L."/>
            <person name="Gribskov M."/>
            <person name="dePamphilis C."/>
            <person name="Albert V.A."/>
            <person name="Aono N."/>
            <person name="Aoyama T."/>
            <person name="Ambrose B.A."/>
            <person name="Ashton N.W."/>
            <person name="Axtell M.J."/>
            <person name="Barker E."/>
            <person name="Barker M.S."/>
            <person name="Bennetzen J.L."/>
            <person name="Bonawitz N.D."/>
            <person name="Chapple C."/>
            <person name="Cheng C."/>
            <person name="Correa L.G."/>
            <person name="Dacre M."/>
            <person name="DeBarry J."/>
            <person name="Dreyer I."/>
            <person name="Elias M."/>
            <person name="Engstrom E.M."/>
            <person name="Estelle M."/>
            <person name="Feng L."/>
            <person name="Finet C."/>
            <person name="Floyd S.K."/>
            <person name="Frommer W.B."/>
            <person name="Fujita T."/>
            <person name="Gramzow L."/>
            <person name="Gutensohn M."/>
            <person name="Harholt J."/>
            <person name="Hattori M."/>
            <person name="Heyl A."/>
            <person name="Hirai T."/>
            <person name="Hiwatashi Y."/>
            <person name="Ishikawa M."/>
            <person name="Iwata M."/>
            <person name="Karol K.G."/>
            <person name="Koehler B."/>
            <person name="Kolukisaoglu U."/>
            <person name="Kubo M."/>
            <person name="Kurata T."/>
            <person name="Lalonde S."/>
            <person name="Li K."/>
            <person name="Li Y."/>
            <person name="Litt A."/>
            <person name="Lyons E."/>
            <person name="Manning G."/>
            <person name="Maruyama T."/>
            <person name="Michael T.P."/>
            <person name="Mikami K."/>
            <person name="Miyazaki S."/>
            <person name="Morinaga S."/>
            <person name="Murata T."/>
            <person name="Mueller-Roeber B."/>
            <person name="Nelson D.R."/>
            <person name="Obara M."/>
            <person name="Oguri Y."/>
            <person name="Olmstead R.G."/>
            <person name="Onodera N."/>
            <person name="Petersen B.L."/>
            <person name="Pils B."/>
            <person name="Prigge M."/>
            <person name="Rensing S.A."/>
            <person name="Riano-Pachon D.M."/>
            <person name="Roberts A.W."/>
            <person name="Sato Y."/>
            <person name="Scheller H.V."/>
            <person name="Schulz B."/>
            <person name="Schulz C."/>
            <person name="Shakirov E.V."/>
            <person name="Shibagaki N."/>
            <person name="Shinohara N."/>
            <person name="Shippen D.E."/>
            <person name="Soerensen I."/>
            <person name="Sotooka R."/>
            <person name="Sugimoto N."/>
            <person name="Sugita M."/>
            <person name="Sumikawa N."/>
            <person name="Tanurdzic M."/>
            <person name="Theissen G."/>
            <person name="Ulvskov P."/>
            <person name="Wakazuki S."/>
            <person name="Weng J.K."/>
            <person name="Willats W.W."/>
            <person name="Wipf D."/>
            <person name="Wolf P.G."/>
            <person name="Yang L."/>
            <person name="Zimmer A.D."/>
            <person name="Zhu Q."/>
            <person name="Mitros T."/>
            <person name="Hellsten U."/>
            <person name="Loque D."/>
            <person name="Otillar R."/>
            <person name="Salamov A."/>
            <person name="Schmutz J."/>
            <person name="Shapiro H."/>
            <person name="Lindquist E."/>
            <person name="Lucas S."/>
            <person name="Rokhsar D."/>
            <person name="Grigoriev I.V."/>
        </authorList>
    </citation>
    <scope>NUCLEOTIDE SEQUENCE [LARGE SCALE GENOMIC DNA]</scope>
</reference>
<proteinExistence type="predicted"/>
<dbReference type="Proteomes" id="UP000001514">
    <property type="component" value="Unassembled WGS sequence"/>
</dbReference>
<dbReference type="EMBL" id="GL377565">
    <property type="protein sequence ID" value="EFJ38635.1"/>
    <property type="molecule type" value="Genomic_DNA"/>
</dbReference>
<accession>D8QMS8</accession>
<evidence type="ECO:0000259" key="3">
    <source>
        <dbReference type="Pfam" id="PF04927"/>
    </source>
</evidence>
<gene>
    <name evidence="4" type="ORF">SELMODRAFT_402704</name>
</gene>